<proteinExistence type="predicted"/>
<accession>A0A1M7G7D7</accession>
<gene>
    <name evidence="1" type="ORF">SAMN05444171_6454</name>
</gene>
<dbReference type="EMBL" id="FNTI01000001">
    <property type="protein sequence ID" value="SEE15663.1"/>
    <property type="molecule type" value="Genomic_DNA"/>
</dbReference>
<dbReference type="InterPro" id="IPR052948">
    <property type="entry name" value="Low_temp-induced_all0457"/>
</dbReference>
<dbReference type="PANTHER" id="PTHR36109">
    <property type="entry name" value="MEMBRANE PROTEIN-RELATED"/>
    <property type="match status" value="1"/>
</dbReference>
<dbReference type="RefSeq" id="WP_244525073.1">
    <property type="nucleotide sequence ID" value="NZ_FNTI01000001.1"/>
</dbReference>
<evidence type="ECO:0000313" key="1">
    <source>
        <dbReference type="EMBL" id="SEE15663.1"/>
    </source>
</evidence>
<sequence>MRRQSPAEIGKRLRSHHGEILDVSLIFVKVMERGDEENQHRYFAAPVSADPRLAPWDRIMLITICRLYDSCADANRVIIGLEAAGIALSETSLISNNSDSWYRTGKASNVVALRKQGASGDAATIGKFEGAAVGVAIGATAATAASLVTMLALPGVGAVVGAGWLAALLGSMAIGGATGGLLGALTNAGIGEEDAHVFVEGVRRGGTLVAARVSPTDVPRVEAMMNQSAVKLGERCDLYRKSGWQAFDPSAMPYTADQVRSERALHAH</sequence>
<dbReference type="Proteomes" id="UP000183208">
    <property type="component" value="Unassembled WGS sequence"/>
</dbReference>
<reference evidence="1 2" key="1">
    <citation type="submission" date="2016-10" db="EMBL/GenBank/DDBJ databases">
        <authorList>
            <person name="de Groot N.N."/>
        </authorList>
    </citation>
    <scope>NUCLEOTIDE SEQUENCE [LARGE SCALE GENOMIC DNA]</scope>
    <source>
        <strain evidence="1 2">GAS522</strain>
    </source>
</reference>
<organism evidence="1 2">
    <name type="scientific">Bradyrhizobium lablabi</name>
    <dbReference type="NCBI Taxonomy" id="722472"/>
    <lineage>
        <taxon>Bacteria</taxon>
        <taxon>Pseudomonadati</taxon>
        <taxon>Pseudomonadota</taxon>
        <taxon>Alphaproteobacteria</taxon>
        <taxon>Hyphomicrobiales</taxon>
        <taxon>Nitrobacteraceae</taxon>
        <taxon>Bradyrhizobium</taxon>
    </lineage>
</organism>
<name>A0A1M7G7D7_9BRAD</name>
<dbReference type="AlphaFoldDB" id="A0A1M7G7D7"/>
<dbReference type="PANTHER" id="PTHR36109:SF2">
    <property type="entry name" value="MEMBRANE PROTEIN"/>
    <property type="match status" value="1"/>
</dbReference>
<protein>
    <submittedName>
        <fullName evidence="1">Uncharacterized protein</fullName>
    </submittedName>
</protein>
<evidence type="ECO:0000313" key="2">
    <source>
        <dbReference type="Proteomes" id="UP000183208"/>
    </source>
</evidence>